<organism evidence="2 3">
    <name type="scientific">Pseudoalteromonas arctica A 37-1-2</name>
    <dbReference type="NCBI Taxonomy" id="1117313"/>
    <lineage>
        <taxon>Bacteria</taxon>
        <taxon>Pseudomonadati</taxon>
        <taxon>Pseudomonadota</taxon>
        <taxon>Gammaproteobacteria</taxon>
        <taxon>Alteromonadales</taxon>
        <taxon>Pseudoalteromonadaceae</taxon>
        <taxon>Pseudoalteromonas</taxon>
    </lineage>
</organism>
<evidence type="ECO:0000313" key="3">
    <source>
        <dbReference type="Proteomes" id="UP000016505"/>
    </source>
</evidence>
<dbReference type="EMBL" id="CP011025">
    <property type="protein sequence ID" value="ATC88118.1"/>
    <property type="molecule type" value="Genomic_DNA"/>
</dbReference>
<feature type="transmembrane region" description="Helical" evidence="1">
    <location>
        <begin position="203"/>
        <end position="223"/>
    </location>
</feature>
<name>A0A290S7K0_9GAMM</name>
<keyword evidence="1" id="KW-1133">Transmembrane helix</keyword>
<dbReference type="Proteomes" id="UP000016505">
    <property type="component" value="Chromosome I"/>
</dbReference>
<evidence type="ECO:0008006" key="4">
    <source>
        <dbReference type="Google" id="ProtNLM"/>
    </source>
</evidence>
<dbReference type="AlphaFoldDB" id="A0A290S7K0"/>
<reference evidence="2 3" key="1">
    <citation type="journal article" date="2012" name="J. Bacteriol.">
        <title>Genome sequences of type strains of seven species of the marine bacterium Pseudoalteromonas.</title>
        <authorList>
            <person name="Xie B.B."/>
            <person name="Shu Y.L."/>
            <person name="Qin Q.L."/>
            <person name="Rong J.C."/>
            <person name="Zhang X.Y."/>
            <person name="Chen X.L."/>
            <person name="Shi M."/>
            <person name="He H.L."/>
            <person name="Zhou B.C."/>
            <person name="Zhang Y.Z."/>
        </authorList>
    </citation>
    <scope>NUCLEOTIDE SEQUENCE [LARGE SCALE GENOMIC DNA]</scope>
    <source>
        <strain evidence="2 3">A 37-1-2</strain>
    </source>
</reference>
<accession>A0A290S7K0</accession>
<dbReference type="KEGG" id="part:PARC_a3790"/>
<evidence type="ECO:0000313" key="2">
    <source>
        <dbReference type="EMBL" id="ATC88118.1"/>
    </source>
</evidence>
<gene>
    <name evidence="2" type="ORF">PARC_a3790</name>
</gene>
<evidence type="ECO:0000256" key="1">
    <source>
        <dbReference type="SAM" id="Phobius"/>
    </source>
</evidence>
<dbReference type="OrthoDB" id="9806195at2"/>
<protein>
    <recommendedName>
        <fullName evidence="4">PepSY domain-containing protein</fullName>
    </recommendedName>
</protein>
<sequence length="241" mass="27680">MNKKIFKYARKLHKWLGYLLTLQILAWLLGGLVMSAIPLDKVHGEHLATRTLNNPFTQADYVASLNDIASQVVNPAQIIFENFLTTPIITVINKDEQQSFNGITGRPFEPPTKIQITANAKAHLLIDAQVTSAVLLKQGMREVGYKTNVWQVQFDDTFNTTLYLSENNGRVVTVRSTLWRIFDFFWMLHIMDYDEREDFNNPLLISFAATSVLFCLSGILLLMQNIRLKRFIRIKSKNKSK</sequence>
<proteinExistence type="predicted"/>
<keyword evidence="1" id="KW-0472">Membrane</keyword>
<keyword evidence="1" id="KW-0812">Transmembrane</keyword>
<dbReference type="RefSeq" id="WP_010555396.1">
    <property type="nucleotide sequence ID" value="NZ_CP011025.1"/>
</dbReference>